<comment type="caution">
    <text evidence="4">The sequence shown here is derived from an EMBL/GenBank/DDBJ whole genome shotgun (WGS) entry which is preliminary data.</text>
</comment>
<sequence length="178" mass="20318">MGELRLLKERVIRSSEKGLTLIEVLLSITILGIIATTFLSFFNQAYSYTKKNEDKTVGINVARNVLNYFEQQDFDKVKETYFNFDTDMEKDISAANCTDTVINNPSETVFDDPNVCQSFFSTKINNVNYEAEVKFTRDILNDEQSQETAPNLEAYLVGVEITVEWNKQSAVVRGLIKK</sequence>
<dbReference type="PROSITE" id="PS00409">
    <property type="entry name" value="PROKAR_NTER_METHYL"/>
    <property type="match status" value="1"/>
</dbReference>
<dbReference type="Pfam" id="PF07963">
    <property type="entry name" value="N_methyl"/>
    <property type="match status" value="1"/>
</dbReference>
<gene>
    <name evidence="4" type="ORF">FA727_15995</name>
</gene>
<organism evidence="4 5">
    <name type="scientific">Robertmurraya kyonggiensis</name>
    <dbReference type="NCBI Taxonomy" id="1037680"/>
    <lineage>
        <taxon>Bacteria</taxon>
        <taxon>Bacillati</taxon>
        <taxon>Bacillota</taxon>
        <taxon>Bacilli</taxon>
        <taxon>Bacillales</taxon>
        <taxon>Bacillaceae</taxon>
        <taxon>Robertmurraya</taxon>
    </lineage>
</organism>
<name>A0A4U1D023_9BACI</name>
<evidence type="ECO:0000256" key="1">
    <source>
        <dbReference type="ARBA" id="ARBA00004241"/>
    </source>
</evidence>
<comment type="subcellular location">
    <subcellularLocation>
        <location evidence="1">Cell surface</location>
    </subcellularLocation>
</comment>
<feature type="transmembrane region" description="Helical" evidence="3">
    <location>
        <begin position="21"/>
        <end position="42"/>
    </location>
</feature>
<dbReference type="Gene3D" id="3.30.700.10">
    <property type="entry name" value="Glycoprotein, Type 4 Pilin"/>
    <property type="match status" value="1"/>
</dbReference>
<evidence type="ECO:0000256" key="3">
    <source>
        <dbReference type="SAM" id="Phobius"/>
    </source>
</evidence>
<dbReference type="Proteomes" id="UP000307756">
    <property type="component" value="Unassembled WGS sequence"/>
</dbReference>
<dbReference type="AlphaFoldDB" id="A0A4U1D023"/>
<keyword evidence="3" id="KW-0812">Transmembrane</keyword>
<dbReference type="EMBL" id="SWBM01000004">
    <property type="protein sequence ID" value="TKC15629.1"/>
    <property type="molecule type" value="Genomic_DNA"/>
</dbReference>
<dbReference type="InterPro" id="IPR012902">
    <property type="entry name" value="N_methyl_site"/>
</dbReference>
<keyword evidence="2" id="KW-0178">Competence</keyword>
<accession>A0A4U1D023</accession>
<evidence type="ECO:0000313" key="5">
    <source>
        <dbReference type="Proteomes" id="UP000307756"/>
    </source>
</evidence>
<evidence type="ECO:0000313" key="4">
    <source>
        <dbReference type="EMBL" id="TKC15629.1"/>
    </source>
</evidence>
<reference evidence="4 5" key="1">
    <citation type="journal article" date="2011" name="J. Microbiol.">
        <title>Bacillus kyonggiensis sp. nov., isolated from soil of a lettuce field.</title>
        <authorList>
            <person name="Dong K."/>
            <person name="Lee S."/>
        </authorList>
    </citation>
    <scope>NUCLEOTIDE SEQUENCE [LARGE SCALE GENOMIC DNA]</scope>
    <source>
        <strain evidence="4 5">NB22</strain>
    </source>
</reference>
<proteinExistence type="predicted"/>
<dbReference type="NCBIfam" id="TIGR02532">
    <property type="entry name" value="IV_pilin_GFxxxE"/>
    <property type="match status" value="1"/>
</dbReference>
<evidence type="ECO:0000256" key="2">
    <source>
        <dbReference type="ARBA" id="ARBA00023287"/>
    </source>
</evidence>
<protein>
    <submittedName>
        <fullName evidence="4">Type II secretion system protein</fullName>
    </submittedName>
</protein>
<keyword evidence="5" id="KW-1185">Reference proteome</keyword>
<dbReference type="GO" id="GO:0030420">
    <property type="term" value="P:establishment of competence for transformation"/>
    <property type="evidence" value="ECO:0007669"/>
    <property type="project" value="UniProtKB-KW"/>
</dbReference>
<keyword evidence="3" id="KW-1133">Transmembrane helix</keyword>
<keyword evidence="3" id="KW-0472">Membrane</keyword>
<dbReference type="GO" id="GO:0009986">
    <property type="term" value="C:cell surface"/>
    <property type="evidence" value="ECO:0007669"/>
    <property type="project" value="UniProtKB-SubCell"/>
</dbReference>